<dbReference type="AlphaFoldDB" id="A0A843UIA8"/>
<feature type="compositionally biased region" description="Basic and acidic residues" evidence="1">
    <location>
        <begin position="12"/>
        <end position="24"/>
    </location>
</feature>
<feature type="compositionally biased region" description="Low complexity" evidence="1">
    <location>
        <begin position="273"/>
        <end position="289"/>
    </location>
</feature>
<proteinExistence type="predicted"/>
<feature type="non-terminal residue" evidence="2">
    <location>
        <position position="1"/>
    </location>
</feature>
<feature type="region of interest" description="Disordered" evidence="1">
    <location>
        <begin position="1"/>
        <end position="30"/>
    </location>
</feature>
<protein>
    <submittedName>
        <fullName evidence="2">Uncharacterized protein</fullName>
    </submittedName>
</protein>
<organism evidence="2 3">
    <name type="scientific">Colocasia esculenta</name>
    <name type="common">Wild taro</name>
    <name type="synonym">Arum esculentum</name>
    <dbReference type="NCBI Taxonomy" id="4460"/>
    <lineage>
        <taxon>Eukaryota</taxon>
        <taxon>Viridiplantae</taxon>
        <taxon>Streptophyta</taxon>
        <taxon>Embryophyta</taxon>
        <taxon>Tracheophyta</taxon>
        <taxon>Spermatophyta</taxon>
        <taxon>Magnoliopsida</taxon>
        <taxon>Liliopsida</taxon>
        <taxon>Araceae</taxon>
        <taxon>Aroideae</taxon>
        <taxon>Colocasieae</taxon>
        <taxon>Colocasia</taxon>
    </lineage>
</organism>
<gene>
    <name evidence="2" type="ORF">Taro_014185</name>
</gene>
<comment type="caution">
    <text evidence="2">The sequence shown here is derived from an EMBL/GenBank/DDBJ whole genome shotgun (WGS) entry which is preliminary data.</text>
</comment>
<evidence type="ECO:0000313" key="2">
    <source>
        <dbReference type="EMBL" id="MQL81724.1"/>
    </source>
</evidence>
<accession>A0A843UIA8</accession>
<feature type="compositionally biased region" description="Low complexity" evidence="1">
    <location>
        <begin position="110"/>
        <end position="123"/>
    </location>
</feature>
<feature type="non-terminal residue" evidence="2">
    <location>
        <position position="354"/>
    </location>
</feature>
<feature type="region of interest" description="Disordered" evidence="1">
    <location>
        <begin position="271"/>
        <end position="354"/>
    </location>
</feature>
<feature type="compositionally biased region" description="Basic and acidic residues" evidence="1">
    <location>
        <begin position="295"/>
        <end position="320"/>
    </location>
</feature>
<name>A0A843UIA8_COLES</name>
<sequence>VMASRGRCGAQAREDEQRREERGEQQAPAPRVPQYFLHHHMWTTACSCKAWFRQCRPRRRLRRHCRVRLRLQLQFPRSMAMVVEERDGPIPRGEEVSSEEVRATFPERPAASSQQAVTSQSPSFRPSDKKVCPHYGRAHSGTECWKLGVQRGVPAPAAAAAAAPVTGRPGRPRAQARVFALAREDAEKVKNVTKVCTFCRQELDGKLVAAKILSWRQHRVPLTHLDSKDLAAKFLCFSQNLMNIVNVTVELSSFGRPKKEKMEPHLRPLREATAPTQPSQPGSQPSQPTIHRRQRETSDVRELPEDIHRRQRGHGREAKRIVYSLFSGDHGGTSSAATVSVHPDRRPAIWPPIQ</sequence>
<feature type="region of interest" description="Disordered" evidence="1">
    <location>
        <begin position="106"/>
        <end position="132"/>
    </location>
</feature>
<keyword evidence="3" id="KW-1185">Reference proteome</keyword>
<dbReference type="Proteomes" id="UP000652761">
    <property type="component" value="Unassembled WGS sequence"/>
</dbReference>
<dbReference type="EMBL" id="NMUH01000584">
    <property type="protein sequence ID" value="MQL81724.1"/>
    <property type="molecule type" value="Genomic_DNA"/>
</dbReference>
<evidence type="ECO:0000313" key="3">
    <source>
        <dbReference type="Proteomes" id="UP000652761"/>
    </source>
</evidence>
<evidence type="ECO:0000256" key="1">
    <source>
        <dbReference type="SAM" id="MobiDB-lite"/>
    </source>
</evidence>
<reference evidence="2" key="1">
    <citation type="submission" date="2017-07" db="EMBL/GenBank/DDBJ databases">
        <title>Taro Niue Genome Assembly and Annotation.</title>
        <authorList>
            <person name="Atibalentja N."/>
            <person name="Keating K."/>
            <person name="Fields C.J."/>
        </authorList>
    </citation>
    <scope>NUCLEOTIDE SEQUENCE</scope>
    <source>
        <strain evidence="2">Niue_2</strain>
        <tissue evidence="2">Leaf</tissue>
    </source>
</reference>